<name>A0AAE9IHC2_PAEPO</name>
<accession>A0AAE9IHC2</accession>
<dbReference type="EMBL" id="CP097770">
    <property type="protein sequence ID" value="URJ52787.2"/>
    <property type="molecule type" value="Genomic_DNA"/>
</dbReference>
<dbReference type="Proteomes" id="UP001055784">
    <property type="component" value="Chromosome"/>
</dbReference>
<sequence>MYEALLNQNLILPNIDSFSEYLKLAYGSFHLLIGAKHFIGMKEGVIIAFYNQSNHRKNGYDEALAYANVYWMYKNFPYNFYFVLNDFISRNKGSRNFYPRLKKFEFFVQSSEFIWLERAYRSFLLQKCEEGTIKKDLSIFN</sequence>
<reference evidence="1" key="1">
    <citation type="submission" date="2022-11" db="EMBL/GenBank/DDBJ databases">
        <authorList>
            <person name="Vasilchenko N.G."/>
            <person name="Prazdnova E.V."/>
            <person name="Gorovtsov A.V."/>
            <person name="Chistyakov V.A."/>
            <person name="Pak M.L."/>
        </authorList>
    </citation>
    <scope>NUCLEOTIDE SEQUENCE</scope>
    <source>
        <strain evidence="1">R 4.5</strain>
    </source>
</reference>
<gene>
    <name evidence="1" type="ORF">MF626_002339</name>
</gene>
<evidence type="ECO:0000313" key="1">
    <source>
        <dbReference type="EMBL" id="URJ52787.2"/>
    </source>
</evidence>
<organism evidence="1 2">
    <name type="scientific">Paenibacillus polymyxa</name>
    <name type="common">Bacillus polymyxa</name>
    <dbReference type="NCBI Taxonomy" id="1406"/>
    <lineage>
        <taxon>Bacteria</taxon>
        <taxon>Bacillati</taxon>
        <taxon>Bacillota</taxon>
        <taxon>Bacilli</taxon>
        <taxon>Bacillales</taxon>
        <taxon>Paenibacillaceae</taxon>
        <taxon>Paenibacillus</taxon>
    </lineage>
</organism>
<protein>
    <submittedName>
        <fullName evidence="1">Uncharacterized protein</fullName>
    </submittedName>
</protein>
<proteinExistence type="predicted"/>
<evidence type="ECO:0000313" key="2">
    <source>
        <dbReference type="Proteomes" id="UP001055784"/>
    </source>
</evidence>
<dbReference type="AlphaFoldDB" id="A0AAE9IHC2"/>